<accession>A0A1X7INQ7</accession>
<keyword evidence="2" id="KW-1185">Reference proteome</keyword>
<evidence type="ECO:0000313" key="1">
    <source>
        <dbReference type="EMBL" id="SMG16574.1"/>
    </source>
</evidence>
<proteinExistence type="predicted"/>
<dbReference type="SUPFAM" id="SSF82171">
    <property type="entry name" value="DPP6 N-terminal domain-like"/>
    <property type="match status" value="1"/>
</dbReference>
<dbReference type="RefSeq" id="WP_085543824.1">
    <property type="nucleotide sequence ID" value="NZ_FXBB01000004.1"/>
</dbReference>
<protein>
    <recommendedName>
        <fullName evidence="3">WD40-like Beta Propeller Repeat</fullName>
    </recommendedName>
</protein>
<organism evidence="1 2">
    <name type="scientific">Dethiosulfovibrio salsuginis</name>
    <dbReference type="NCBI Taxonomy" id="561720"/>
    <lineage>
        <taxon>Bacteria</taxon>
        <taxon>Thermotogati</taxon>
        <taxon>Synergistota</taxon>
        <taxon>Synergistia</taxon>
        <taxon>Synergistales</taxon>
        <taxon>Dethiosulfovibrionaceae</taxon>
        <taxon>Dethiosulfovibrio</taxon>
    </lineage>
</organism>
<dbReference type="Gene3D" id="2.130.10.10">
    <property type="entry name" value="YVTN repeat-like/Quinoprotein amine dehydrogenase"/>
    <property type="match status" value="1"/>
</dbReference>
<evidence type="ECO:0000313" key="2">
    <source>
        <dbReference type="Proteomes" id="UP000193355"/>
    </source>
</evidence>
<dbReference type="EMBL" id="FXBB01000004">
    <property type="protein sequence ID" value="SMG16574.1"/>
    <property type="molecule type" value="Genomic_DNA"/>
</dbReference>
<dbReference type="OrthoDB" id="5174394at2"/>
<dbReference type="AlphaFoldDB" id="A0A1X7INQ7"/>
<dbReference type="STRING" id="561720.SAMN06275492_1045"/>
<gene>
    <name evidence="1" type="ORF">SAMN06275492_1045</name>
</gene>
<dbReference type="InterPro" id="IPR015943">
    <property type="entry name" value="WD40/YVTN_repeat-like_dom_sf"/>
</dbReference>
<sequence length="425" mass="49011">MIKKLKKAESKLSAALNKNPKIKKGLKRLYQITSILLSPKKCKVNGSVKRVTPGDDFEYFFGYYDKSPWDATDRYLLSLKTVDTHRYPASDVQSEIVIVDSKDDKSTTIASTTSWNVQQGCMLQWLGPDFSSKIIFNTFRDKRPCSVILNVKSKEEEVIPAPIYSISQDGKTALTLDFYRLNRLRPGYGYINKPDVTAKKLIPDGFCIWSVDISTKKMKGIFTYKDLMNIDKRDEMIGAEHKVNHLSISPSGNRFMFIHRWINKGRKYSRLLTANIDGSDLFNLSDDDMISHCTWKDDNFILGYLRKNKVDGYFLLEDKTHNYKHLWPTLVWDGHPSYSPDRSMVITDTYPDRTRTSKVMVLEPTAGTYKEIASMYNPFKYDNDVRCDLHPRWNRRGDAICVDGVFEGKRAMYTIPVSLKKSEVK</sequence>
<reference evidence="2" key="1">
    <citation type="submission" date="2017-04" db="EMBL/GenBank/DDBJ databases">
        <authorList>
            <person name="Varghese N."/>
            <person name="Submissions S."/>
        </authorList>
    </citation>
    <scope>NUCLEOTIDE SEQUENCE [LARGE SCALE GENOMIC DNA]</scope>
    <source>
        <strain evidence="2">USBA 82</strain>
    </source>
</reference>
<dbReference type="Proteomes" id="UP000193355">
    <property type="component" value="Unassembled WGS sequence"/>
</dbReference>
<name>A0A1X7INQ7_9BACT</name>
<evidence type="ECO:0008006" key="3">
    <source>
        <dbReference type="Google" id="ProtNLM"/>
    </source>
</evidence>